<evidence type="ECO:0000256" key="2">
    <source>
        <dbReference type="SAM" id="Phobius"/>
    </source>
</evidence>
<reference evidence="3" key="1">
    <citation type="submission" date="2021-04" db="EMBL/GenBank/DDBJ databases">
        <title>Luteolibacter sp. 32A isolated from the skin of an Anderson's salamander (Ambystoma andersonii).</title>
        <authorList>
            <person name="Spergser J."/>
            <person name="Busse H.-J."/>
        </authorList>
    </citation>
    <scope>NUCLEOTIDE SEQUENCE</scope>
    <source>
        <strain evidence="3">32A</strain>
    </source>
</reference>
<keyword evidence="4" id="KW-1185">Reference proteome</keyword>
<feature type="region of interest" description="Disordered" evidence="1">
    <location>
        <begin position="87"/>
        <end position="107"/>
    </location>
</feature>
<keyword evidence="2" id="KW-0812">Transmembrane</keyword>
<feature type="transmembrane region" description="Helical" evidence="2">
    <location>
        <begin position="44"/>
        <end position="65"/>
    </location>
</feature>
<evidence type="ECO:0000313" key="4">
    <source>
        <dbReference type="Proteomes" id="UP000676169"/>
    </source>
</evidence>
<dbReference type="Proteomes" id="UP000676169">
    <property type="component" value="Chromosome"/>
</dbReference>
<feature type="transmembrane region" description="Helical" evidence="2">
    <location>
        <begin position="12"/>
        <end position="32"/>
    </location>
</feature>
<protein>
    <submittedName>
        <fullName evidence="3">Uncharacterized protein</fullName>
    </submittedName>
</protein>
<evidence type="ECO:0000256" key="1">
    <source>
        <dbReference type="SAM" id="MobiDB-lite"/>
    </source>
</evidence>
<proteinExistence type="predicted"/>
<keyword evidence="2" id="KW-1133">Transmembrane helix</keyword>
<keyword evidence="2" id="KW-0472">Membrane</keyword>
<dbReference type="AlphaFoldDB" id="A0A975G933"/>
<name>A0A975G933_9BACT</name>
<evidence type="ECO:0000313" key="3">
    <source>
        <dbReference type="EMBL" id="QUE50960.1"/>
    </source>
</evidence>
<dbReference type="RefSeq" id="WP_211631099.1">
    <property type="nucleotide sequence ID" value="NZ_CP073100.1"/>
</dbReference>
<accession>A0A975G933</accession>
<sequence length="107" mass="11098">MQTDSADTQRDWIETTALVAPGLLGAAAGMLLSDLMHRNARRGVAIALGGLGIAALVPLLVGGIANKVNGPESARGARRRLAGIRDAGDGLSDFHDVDEDLREQGVI</sequence>
<dbReference type="KEGG" id="lamb:KBB96_19130"/>
<dbReference type="EMBL" id="CP073100">
    <property type="protein sequence ID" value="QUE50960.1"/>
    <property type="molecule type" value="Genomic_DNA"/>
</dbReference>
<organism evidence="3 4">
    <name type="scientific">Luteolibacter ambystomatis</name>
    <dbReference type="NCBI Taxonomy" id="2824561"/>
    <lineage>
        <taxon>Bacteria</taxon>
        <taxon>Pseudomonadati</taxon>
        <taxon>Verrucomicrobiota</taxon>
        <taxon>Verrucomicrobiia</taxon>
        <taxon>Verrucomicrobiales</taxon>
        <taxon>Verrucomicrobiaceae</taxon>
        <taxon>Luteolibacter</taxon>
    </lineage>
</organism>
<gene>
    <name evidence="3" type="ORF">KBB96_19130</name>
</gene>